<keyword evidence="3" id="KW-1185">Reference proteome</keyword>
<reference evidence="3" key="1">
    <citation type="submission" date="2016-10" db="EMBL/GenBank/DDBJ databases">
        <authorList>
            <person name="Varghese N."/>
            <person name="Submissions S."/>
        </authorList>
    </citation>
    <scope>NUCLEOTIDE SEQUENCE [LARGE SCALE GENOMIC DNA]</scope>
    <source>
        <strain evidence="3">DSM 13078</strain>
    </source>
</reference>
<name>A0A1I1HJX3_NATHA</name>
<dbReference type="Proteomes" id="UP000199161">
    <property type="component" value="Unassembled WGS sequence"/>
</dbReference>
<dbReference type="EMBL" id="FOKW01000006">
    <property type="protein sequence ID" value="SFC24126.1"/>
    <property type="molecule type" value="Genomic_DNA"/>
</dbReference>
<evidence type="ECO:0000313" key="2">
    <source>
        <dbReference type="EMBL" id="SFC24126.1"/>
    </source>
</evidence>
<feature type="compositionally biased region" description="Basic and acidic residues" evidence="1">
    <location>
        <begin position="1"/>
        <end position="10"/>
    </location>
</feature>
<dbReference type="Gene3D" id="1.10.10.60">
    <property type="entry name" value="Homeodomain-like"/>
    <property type="match status" value="1"/>
</dbReference>
<evidence type="ECO:0000256" key="1">
    <source>
        <dbReference type="SAM" id="MobiDB-lite"/>
    </source>
</evidence>
<protein>
    <recommendedName>
        <fullName evidence="4">Homeodomain-like domain-containing protein</fullName>
    </recommendedName>
</protein>
<dbReference type="AlphaFoldDB" id="A0A1I1HJX3"/>
<evidence type="ECO:0008006" key="4">
    <source>
        <dbReference type="Google" id="ProtNLM"/>
    </source>
</evidence>
<gene>
    <name evidence="2" type="ORF">SAMN05444422_10621</name>
</gene>
<proteinExistence type="predicted"/>
<feature type="compositionally biased region" description="Basic and acidic residues" evidence="1">
    <location>
        <begin position="18"/>
        <end position="36"/>
    </location>
</feature>
<dbReference type="OrthoDB" id="223711at2157"/>
<sequence>MPSREYKGDPIDGGYQHISERAERTEVPQDNAHDGQEESTLLSDLDATPLQKDIIEVAMVMPSASYTDIHQACQDRGINTAYQTVRETVQDYLPTKNKETNPSATDEPKPWRDEGRLRELYVEQEMTMTEVGDELGCSHKTIENWLKKHGIPKRPKGTPELKDPDWLRQKYHTEGLTLCEIADELELADHTPVLRGMQNHGIERRDSGYLKNTSPNRNKVPRKRIKIREIAAEMDEPTTGAVYERLKVEEYDVAYEYVSTVLNGHYDKQDGIAEQGEGND</sequence>
<evidence type="ECO:0000313" key="3">
    <source>
        <dbReference type="Proteomes" id="UP000199161"/>
    </source>
</evidence>
<dbReference type="RefSeq" id="WP_143095838.1">
    <property type="nucleotide sequence ID" value="NZ_FOKW01000006.1"/>
</dbReference>
<accession>A0A1I1HJX3</accession>
<feature type="region of interest" description="Disordered" evidence="1">
    <location>
        <begin position="1"/>
        <end position="45"/>
    </location>
</feature>
<organism evidence="2 3">
    <name type="scientific">Natronobacterium haloterrestre</name>
    <name type="common">Halobiforma haloterrestris</name>
    <dbReference type="NCBI Taxonomy" id="148448"/>
    <lineage>
        <taxon>Archaea</taxon>
        <taxon>Methanobacteriati</taxon>
        <taxon>Methanobacteriota</taxon>
        <taxon>Stenosarchaea group</taxon>
        <taxon>Halobacteria</taxon>
        <taxon>Halobacteriales</taxon>
        <taxon>Natrialbaceae</taxon>
        <taxon>Natronobacterium</taxon>
    </lineage>
</organism>